<proteinExistence type="predicted"/>
<gene>
    <name evidence="1" type="ORF">MEA186_13160</name>
</gene>
<dbReference type="Proteomes" id="UP000002949">
    <property type="component" value="Unassembled WGS sequence"/>
</dbReference>
<feature type="non-terminal residue" evidence="1">
    <location>
        <position position="1"/>
    </location>
</feature>
<evidence type="ECO:0000313" key="1">
    <source>
        <dbReference type="EMBL" id="EHH11593.1"/>
    </source>
</evidence>
<keyword evidence="2" id="KW-1185">Reference proteome</keyword>
<sequence length="38" mass="4513">NVYGDPATWRDGRLIFPRTPRNFLHFMSKRPLVERGLV</sequence>
<dbReference type="AlphaFoldDB" id="G6Y9L0"/>
<name>G6Y9L0_9HYPH</name>
<evidence type="ECO:0000313" key="2">
    <source>
        <dbReference type="Proteomes" id="UP000002949"/>
    </source>
</evidence>
<protein>
    <submittedName>
        <fullName evidence="1">Uncharacterized protein</fullName>
    </submittedName>
</protein>
<reference evidence="1 2" key="1">
    <citation type="journal article" date="2012" name="J. Bacteriol.">
        <title>Draft Genome Sequence of Plant Growth-Promoting Rhizobium Mesorhizobium amorphae, Isolated from Zinc-Lead Mine Tailings.</title>
        <authorList>
            <person name="Hao X."/>
            <person name="Lin Y."/>
            <person name="Johnstone L."/>
            <person name="Baltrus D.A."/>
            <person name="Miller S.J."/>
            <person name="Wei G."/>
            <person name="Rensing C."/>
        </authorList>
    </citation>
    <scope>NUCLEOTIDE SEQUENCE [LARGE SCALE GENOMIC DNA]</scope>
    <source>
        <strain evidence="1 2">CCNWGS0123</strain>
    </source>
</reference>
<accession>G6Y9L0</accession>
<organism evidence="1 2">
    <name type="scientific">Mesorhizobium amorphae CCNWGS0123</name>
    <dbReference type="NCBI Taxonomy" id="1082933"/>
    <lineage>
        <taxon>Bacteria</taxon>
        <taxon>Pseudomonadati</taxon>
        <taxon>Pseudomonadota</taxon>
        <taxon>Alphaproteobacteria</taxon>
        <taxon>Hyphomicrobiales</taxon>
        <taxon>Phyllobacteriaceae</taxon>
        <taxon>Mesorhizobium</taxon>
    </lineage>
</organism>
<dbReference type="EMBL" id="AGSN01000102">
    <property type="protein sequence ID" value="EHH11593.1"/>
    <property type="molecule type" value="Genomic_DNA"/>
</dbReference>